<dbReference type="CDD" id="cd11326">
    <property type="entry name" value="AmyAc_Glg_debranch"/>
    <property type="match status" value="1"/>
</dbReference>
<gene>
    <name evidence="5" type="ORF">GGQ72_002510</name>
</gene>
<dbReference type="InterPro" id="IPR040784">
    <property type="entry name" value="GlgX_C"/>
</dbReference>
<dbReference type="InterPro" id="IPR006047">
    <property type="entry name" value="GH13_cat_dom"/>
</dbReference>
<evidence type="ECO:0000259" key="4">
    <source>
        <dbReference type="SMART" id="SM00642"/>
    </source>
</evidence>
<evidence type="ECO:0000256" key="3">
    <source>
        <dbReference type="ARBA" id="ARBA00023295"/>
    </source>
</evidence>
<dbReference type="Pfam" id="PF02922">
    <property type="entry name" value="CBM_48"/>
    <property type="match status" value="1"/>
</dbReference>
<keyword evidence="2 5" id="KW-0378">Hydrolase</keyword>
<dbReference type="InterPro" id="IPR014756">
    <property type="entry name" value="Ig_E-set"/>
</dbReference>
<dbReference type="InterPro" id="IPR011837">
    <property type="entry name" value="Glycogen_debranch_GlgX"/>
</dbReference>
<dbReference type="SMART" id="SM00642">
    <property type="entry name" value="Aamy"/>
    <property type="match status" value="1"/>
</dbReference>
<dbReference type="GO" id="GO:0005980">
    <property type="term" value="P:glycogen catabolic process"/>
    <property type="evidence" value="ECO:0007669"/>
    <property type="project" value="InterPro"/>
</dbReference>
<dbReference type="SUPFAM" id="SSF51011">
    <property type="entry name" value="Glycosyl hydrolase domain"/>
    <property type="match status" value="1"/>
</dbReference>
<keyword evidence="6" id="KW-1185">Reference proteome</keyword>
<dbReference type="AlphaFoldDB" id="A0A7W6LGJ4"/>
<sequence length="651" mass="71923">MQHSFLGAILSADGVTFAVQSTHATGVEVCIFDAEGRQELQRLPMTPQGYGRFTLAVPGLGEGTRYGLRASGPHDPDRGLWFDPAKLLVDPYAKELDRPYTYDPRLSEFGLDTGDLVPKAIVTADPPVTSKPPVFCKGGLIYELGVRPFTMLHPDVPQHERGTLKALAHPSVIAHLKRIGVDAVELLPITAWIDERHLPPLGLTNGWGYNPVTFMALDPRLAPGGMAELSETVAELHRHGIGVILDLVFNHTGESDRYGATLSFRGLDNPSLYRHQPDNPGALINDTGTGNTITCDHPTVRRMIVDTLRHFVLNAGVDGFRFDLGTILGRSHEGFSRHSDTLLAITQDELLADRILIAEPWDIGPGGYQLGNFPTPFLEWNDRARDDMRCYWRGDPSKTGTLANALAGSSDIFSSHGETETRTVNFIAAHDGFTLMDLVSYAHKHNEANGEDNRDGHNENHSWNNGIEGATPLSAVVSGRKRDVKALLSTLFSTRGTIMLTAGDEGGRSQQGNNNAYAQDNEITWLDWRTLDEELLAHTAELAAIRRRFSAFADLDFFHGDGDITWLNELGEPMTIADWEQPERTQLTILLQTLDRDTQTDVQLAIVFNRSSEVRQICLPEGAWNEVLGDRPQPEEGFAPRSVTWLVSQEH</sequence>
<comment type="caution">
    <text evidence="5">The sequence shown here is derived from an EMBL/GenBank/DDBJ whole genome shotgun (WGS) entry which is preliminary data.</text>
</comment>
<evidence type="ECO:0000313" key="6">
    <source>
        <dbReference type="Proteomes" id="UP000519897"/>
    </source>
</evidence>
<evidence type="ECO:0000256" key="2">
    <source>
        <dbReference type="ARBA" id="ARBA00022801"/>
    </source>
</evidence>
<dbReference type="SUPFAM" id="SSF81296">
    <property type="entry name" value="E set domains"/>
    <property type="match status" value="1"/>
</dbReference>
<protein>
    <submittedName>
        <fullName evidence="5">Glycogen operon protein</fullName>
        <ecNumber evidence="5">3.2.1.-</ecNumber>
    </submittedName>
</protein>
<name>A0A7W6LGJ4_9HYPH</name>
<dbReference type="EC" id="3.2.1.-" evidence="5"/>
<dbReference type="InterPro" id="IPR044505">
    <property type="entry name" value="GlgX_Isoamylase_N_E_set"/>
</dbReference>
<comment type="similarity">
    <text evidence="1">Belongs to the glycosyl hydrolase 13 family.</text>
</comment>
<dbReference type="RefSeq" id="WP_165134667.1">
    <property type="nucleotide sequence ID" value="NZ_CP049250.1"/>
</dbReference>
<dbReference type="Proteomes" id="UP000519897">
    <property type="component" value="Unassembled WGS sequence"/>
</dbReference>
<evidence type="ECO:0000256" key="1">
    <source>
        <dbReference type="ARBA" id="ARBA00008061"/>
    </source>
</evidence>
<dbReference type="InterPro" id="IPR013780">
    <property type="entry name" value="Glyco_hydro_b"/>
</dbReference>
<dbReference type="InterPro" id="IPR004193">
    <property type="entry name" value="Glyco_hydro_13_N"/>
</dbReference>
<dbReference type="NCBIfam" id="TIGR02100">
    <property type="entry name" value="glgX_debranch"/>
    <property type="match status" value="1"/>
</dbReference>
<dbReference type="EMBL" id="JACIEC010000002">
    <property type="protein sequence ID" value="MBB4143958.1"/>
    <property type="molecule type" value="Genomic_DNA"/>
</dbReference>
<dbReference type="InterPro" id="IPR013783">
    <property type="entry name" value="Ig-like_fold"/>
</dbReference>
<organism evidence="5 6">
    <name type="scientific">Rhizobium rhizoryzae</name>
    <dbReference type="NCBI Taxonomy" id="451876"/>
    <lineage>
        <taxon>Bacteria</taxon>
        <taxon>Pseudomonadati</taxon>
        <taxon>Pseudomonadota</taxon>
        <taxon>Alphaproteobacteria</taxon>
        <taxon>Hyphomicrobiales</taxon>
        <taxon>Rhizobiaceae</taxon>
        <taxon>Rhizobium/Agrobacterium group</taxon>
        <taxon>Rhizobium</taxon>
    </lineage>
</organism>
<dbReference type="Gene3D" id="3.20.20.80">
    <property type="entry name" value="Glycosidases"/>
    <property type="match status" value="1"/>
</dbReference>
<dbReference type="Gene3D" id="2.60.40.1180">
    <property type="entry name" value="Golgi alpha-mannosidase II"/>
    <property type="match status" value="1"/>
</dbReference>
<dbReference type="InterPro" id="IPR017853">
    <property type="entry name" value="GH"/>
</dbReference>
<dbReference type="CDD" id="cd02856">
    <property type="entry name" value="E_set_GDE_Isoamylase_N"/>
    <property type="match status" value="1"/>
</dbReference>
<keyword evidence="3 5" id="KW-0326">Glycosidase</keyword>
<dbReference type="Pfam" id="PF18390">
    <property type="entry name" value="GlgX_C"/>
    <property type="match status" value="1"/>
</dbReference>
<dbReference type="Pfam" id="PF00128">
    <property type="entry name" value="Alpha-amylase"/>
    <property type="match status" value="1"/>
</dbReference>
<proteinExistence type="inferred from homology"/>
<reference evidence="5 6" key="1">
    <citation type="submission" date="2020-08" db="EMBL/GenBank/DDBJ databases">
        <title>Genomic Encyclopedia of Type Strains, Phase IV (KMG-IV): sequencing the most valuable type-strain genomes for metagenomic binning, comparative biology and taxonomic classification.</title>
        <authorList>
            <person name="Goeker M."/>
        </authorList>
    </citation>
    <scope>NUCLEOTIDE SEQUENCE [LARGE SCALE GENOMIC DNA]</scope>
    <source>
        <strain evidence="5 6">DSM 29514</strain>
    </source>
</reference>
<accession>A0A7W6LGJ4</accession>
<feature type="domain" description="Glycosyl hydrolase family 13 catalytic" evidence="4">
    <location>
        <begin position="149"/>
        <end position="546"/>
    </location>
</feature>
<dbReference type="GO" id="GO:0004135">
    <property type="term" value="F:amylo-alpha-1,6-glucosidase activity"/>
    <property type="evidence" value="ECO:0007669"/>
    <property type="project" value="InterPro"/>
</dbReference>
<dbReference type="Gene3D" id="2.60.40.10">
    <property type="entry name" value="Immunoglobulins"/>
    <property type="match status" value="1"/>
</dbReference>
<dbReference type="PANTHER" id="PTHR43002">
    <property type="entry name" value="GLYCOGEN DEBRANCHING ENZYME"/>
    <property type="match status" value="1"/>
</dbReference>
<evidence type="ECO:0000313" key="5">
    <source>
        <dbReference type="EMBL" id="MBB4143958.1"/>
    </source>
</evidence>
<dbReference type="SUPFAM" id="SSF51445">
    <property type="entry name" value="(Trans)glycosidases"/>
    <property type="match status" value="1"/>
</dbReference>